<proteinExistence type="inferred from homology"/>
<accession>A0A3M8B7C7</accession>
<dbReference type="Gene3D" id="1.20.1330.10">
    <property type="entry name" value="f41 fragment of flagellin, N-terminal domain"/>
    <property type="match status" value="1"/>
</dbReference>
<gene>
    <name evidence="7" type="primary">flgL</name>
    <name evidence="6" type="ORF">BAG01nite_23460</name>
    <name evidence="7" type="ORF">EB820_04360</name>
</gene>
<comment type="similarity">
    <text evidence="2">Belongs to the bacterial flagellin family.</text>
</comment>
<dbReference type="PANTHER" id="PTHR42792:SF1">
    <property type="entry name" value="FLAGELLAR HOOK-ASSOCIATED PROTEIN 3"/>
    <property type="match status" value="1"/>
</dbReference>
<evidence type="ECO:0000313" key="9">
    <source>
        <dbReference type="Proteomes" id="UP000317180"/>
    </source>
</evidence>
<dbReference type="RefSeq" id="WP_039970915.1">
    <property type="nucleotide sequence ID" value="NZ_BJOD01000021.1"/>
</dbReference>
<evidence type="ECO:0000313" key="6">
    <source>
        <dbReference type="EMBL" id="GED26244.1"/>
    </source>
</evidence>
<evidence type="ECO:0000313" key="8">
    <source>
        <dbReference type="Proteomes" id="UP000276178"/>
    </source>
</evidence>
<dbReference type="GeneID" id="82809738"/>
<organism evidence="7 8">
    <name type="scientific">Brevibacillus agri</name>
    <dbReference type="NCBI Taxonomy" id="51101"/>
    <lineage>
        <taxon>Bacteria</taxon>
        <taxon>Bacillati</taxon>
        <taxon>Bacillota</taxon>
        <taxon>Bacilli</taxon>
        <taxon>Bacillales</taxon>
        <taxon>Paenibacillaceae</taxon>
        <taxon>Brevibacillus</taxon>
    </lineage>
</organism>
<name>A0A3M8B7C7_9BACL</name>
<keyword evidence="7" id="KW-0969">Cilium</keyword>
<evidence type="ECO:0000259" key="4">
    <source>
        <dbReference type="Pfam" id="PF00669"/>
    </source>
</evidence>
<keyword evidence="9" id="KW-1185">Reference proteome</keyword>
<keyword evidence="7" id="KW-0282">Flagellum</keyword>
<dbReference type="Pfam" id="PF00700">
    <property type="entry name" value="Flagellin_C"/>
    <property type="match status" value="1"/>
</dbReference>
<comment type="caution">
    <text evidence="7">The sequence shown here is derived from an EMBL/GenBank/DDBJ whole genome shotgun (WGS) entry which is preliminary data.</text>
</comment>
<dbReference type="GO" id="GO:0009424">
    <property type="term" value="C:bacterial-type flagellum hook"/>
    <property type="evidence" value="ECO:0007669"/>
    <property type="project" value="InterPro"/>
</dbReference>
<dbReference type="GO" id="GO:0071973">
    <property type="term" value="P:bacterial-type flagellum-dependent cell motility"/>
    <property type="evidence" value="ECO:0007669"/>
    <property type="project" value="InterPro"/>
</dbReference>
<protein>
    <submittedName>
        <fullName evidence="7">Flagellar hook-associated protein FlgL</fullName>
    </submittedName>
</protein>
<comment type="subcellular location">
    <subcellularLocation>
        <location evidence="1">Bacterial flagellum</location>
    </subcellularLocation>
</comment>
<keyword evidence="7" id="KW-0966">Cell projection</keyword>
<evidence type="ECO:0000256" key="1">
    <source>
        <dbReference type="ARBA" id="ARBA00004365"/>
    </source>
</evidence>
<dbReference type="AlphaFoldDB" id="A0A3M8B7C7"/>
<evidence type="ECO:0000256" key="2">
    <source>
        <dbReference type="ARBA" id="ARBA00005709"/>
    </source>
</evidence>
<evidence type="ECO:0000259" key="5">
    <source>
        <dbReference type="Pfam" id="PF00700"/>
    </source>
</evidence>
<feature type="domain" description="Flagellin N-terminal" evidence="4">
    <location>
        <begin position="7"/>
        <end position="142"/>
    </location>
</feature>
<reference evidence="7 8" key="1">
    <citation type="submission" date="2018-10" db="EMBL/GenBank/DDBJ databases">
        <title>Phylogenomics of Brevibacillus.</title>
        <authorList>
            <person name="Dunlap C."/>
        </authorList>
    </citation>
    <scope>NUCLEOTIDE SEQUENCE [LARGE SCALE GENOMIC DNA]</scope>
    <source>
        <strain evidence="7 8">NRRL NRS 1219</strain>
    </source>
</reference>
<evidence type="ECO:0000256" key="3">
    <source>
        <dbReference type="ARBA" id="ARBA00023143"/>
    </source>
</evidence>
<dbReference type="EMBL" id="RHHN01000013">
    <property type="protein sequence ID" value="RNB59279.1"/>
    <property type="molecule type" value="Genomic_DNA"/>
</dbReference>
<dbReference type="SUPFAM" id="SSF64518">
    <property type="entry name" value="Phase 1 flagellin"/>
    <property type="match status" value="1"/>
</dbReference>
<dbReference type="PANTHER" id="PTHR42792">
    <property type="entry name" value="FLAGELLIN"/>
    <property type="match status" value="1"/>
</dbReference>
<dbReference type="GO" id="GO:0005198">
    <property type="term" value="F:structural molecule activity"/>
    <property type="evidence" value="ECO:0007669"/>
    <property type="project" value="InterPro"/>
</dbReference>
<dbReference type="EMBL" id="BJOD01000021">
    <property type="protein sequence ID" value="GED26244.1"/>
    <property type="molecule type" value="Genomic_DNA"/>
</dbReference>
<sequence>MAVRVTQTMLNNNMMRNLSNSMGRMDKLQEQLSSGMKFSRPSDDPVAASRAMFYRSSLIENEQFQRNVNEAQSWMELSDKSLEEAGTILQRVRELAVASGNGGLGADSLQAMGKEIAEIRDHLGNIVNQTVGGRYIFAGTDTLTPPYDKASDTLTFTNRNEILLEVNKGIHLPINVIGADVFDFKGTDGNNVFDLLKKIVTDLNDGKPVNTELGNIDQQIDKLLAERATLGARTNRIELIKGRLENEEISVTSLMSQNEDADVAQVITNLKMQENVHRAALGAGSRIIQPTLLDFLR</sequence>
<keyword evidence="3" id="KW-0975">Bacterial flagellum</keyword>
<dbReference type="InterPro" id="IPR013384">
    <property type="entry name" value="Flagell_FlgL"/>
</dbReference>
<dbReference type="Proteomes" id="UP000276178">
    <property type="component" value="Unassembled WGS sequence"/>
</dbReference>
<dbReference type="InterPro" id="IPR001492">
    <property type="entry name" value="Flagellin"/>
</dbReference>
<reference evidence="6 9" key="2">
    <citation type="submission" date="2019-06" db="EMBL/GenBank/DDBJ databases">
        <title>Whole genome shotgun sequence of Brevibacillus agri NBRC 15538.</title>
        <authorList>
            <person name="Hosoyama A."/>
            <person name="Uohara A."/>
            <person name="Ohji S."/>
            <person name="Ichikawa N."/>
        </authorList>
    </citation>
    <scope>NUCLEOTIDE SEQUENCE [LARGE SCALE GENOMIC DNA]</scope>
    <source>
        <strain evidence="6 9">NBRC 15538</strain>
    </source>
</reference>
<dbReference type="Pfam" id="PF00669">
    <property type="entry name" value="Flagellin_N"/>
    <property type="match status" value="1"/>
</dbReference>
<feature type="domain" description="Flagellin C-terminal" evidence="5">
    <location>
        <begin position="213"/>
        <end position="295"/>
    </location>
</feature>
<dbReference type="NCBIfam" id="TIGR02550">
    <property type="entry name" value="flagell_flgL"/>
    <property type="match status" value="1"/>
</dbReference>
<evidence type="ECO:0000313" key="7">
    <source>
        <dbReference type="EMBL" id="RNB59279.1"/>
    </source>
</evidence>
<dbReference type="OrthoDB" id="9758307at2"/>
<dbReference type="InterPro" id="IPR046358">
    <property type="entry name" value="Flagellin_C"/>
</dbReference>
<dbReference type="InterPro" id="IPR001029">
    <property type="entry name" value="Flagellin_N"/>
</dbReference>
<dbReference type="Proteomes" id="UP000317180">
    <property type="component" value="Unassembled WGS sequence"/>
</dbReference>